<dbReference type="Pfam" id="PF00474">
    <property type="entry name" value="SSF"/>
    <property type="match status" value="1"/>
</dbReference>
<evidence type="ECO:0000256" key="6">
    <source>
        <dbReference type="ARBA" id="ARBA00023136"/>
    </source>
</evidence>
<feature type="transmembrane region" description="Helical" evidence="8">
    <location>
        <begin position="266"/>
        <end position="287"/>
    </location>
</feature>
<protein>
    <recommendedName>
        <fullName evidence="11">Sodium:solute symporter</fullName>
    </recommendedName>
</protein>
<feature type="transmembrane region" description="Helical" evidence="8">
    <location>
        <begin position="9"/>
        <end position="28"/>
    </location>
</feature>
<comment type="similarity">
    <text evidence="2 7">Belongs to the sodium:solute symporter (SSF) (TC 2.A.21) family.</text>
</comment>
<evidence type="ECO:0000256" key="4">
    <source>
        <dbReference type="ARBA" id="ARBA00022692"/>
    </source>
</evidence>
<dbReference type="Proteomes" id="UP001596116">
    <property type="component" value="Unassembled WGS sequence"/>
</dbReference>
<feature type="transmembrane region" description="Helical" evidence="8">
    <location>
        <begin position="187"/>
        <end position="214"/>
    </location>
</feature>
<evidence type="ECO:0000256" key="2">
    <source>
        <dbReference type="ARBA" id="ARBA00006434"/>
    </source>
</evidence>
<reference evidence="9 10" key="1">
    <citation type="submission" date="2024-09" db="EMBL/GenBank/DDBJ databases">
        <authorList>
            <person name="Zhang Z.-H."/>
        </authorList>
    </citation>
    <scope>NUCLEOTIDE SEQUENCE [LARGE SCALE GENOMIC DNA]</scope>
    <source>
        <strain evidence="9 10">HHTR114</strain>
    </source>
</reference>
<keyword evidence="6 8" id="KW-0472">Membrane</keyword>
<dbReference type="PROSITE" id="PS50283">
    <property type="entry name" value="NA_SOLUT_SYMP_3"/>
    <property type="match status" value="1"/>
</dbReference>
<dbReference type="Gene3D" id="1.20.1730.10">
    <property type="entry name" value="Sodium/glucose cotransporter"/>
    <property type="match status" value="1"/>
</dbReference>
<feature type="transmembrane region" description="Helical" evidence="8">
    <location>
        <begin position="83"/>
        <end position="101"/>
    </location>
</feature>
<keyword evidence="4 8" id="KW-0812">Transmembrane</keyword>
<feature type="transmembrane region" description="Helical" evidence="8">
    <location>
        <begin position="384"/>
        <end position="404"/>
    </location>
</feature>
<keyword evidence="5 8" id="KW-1133">Transmembrane helix</keyword>
<evidence type="ECO:0000256" key="3">
    <source>
        <dbReference type="ARBA" id="ARBA00022448"/>
    </source>
</evidence>
<gene>
    <name evidence="9" type="ORF">ACFMB1_09555</name>
</gene>
<organism evidence="9 10">
    <name type="scientific">Hyphococcus aureus</name>
    <dbReference type="NCBI Taxonomy" id="2666033"/>
    <lineage>
        <taxon>Bacteria</taxon>
        <taxon>Pseudomonadati</taxon>
        <taxon>Pseudomonadota</taxon>
        <taxon>Alphaproteobacteria</taxon>
        <taxon>Parvularculales</taxon>
        <taxon>Parvularculaceae</taxon>
        <taxon>Hyphococcus</taxon>
    </lineage>
</organism>
<dbReference type="InterPro" id="IPR038377">
    <property type="entry name" value="Na/Glc_symporter_sf"/>
</dbReference>
<sequence>MEDLSRTELMLFIAVYVVIQIAIGLWFARGTKSDTDYYIAGGRLGYFPITLSLFATWFGAETILGSSAAVAEGGLSGARAEPFGYALCLVATAFFVAGKIRSHGYVTIADFFLDRFGKQAEFVTAIVLVVISVIWAGAQLLAIAAILETTLGLPGVLTLFAAAGIVIFYSMFAGLIGDVVTDVVQGLFLMGGVGILFAAIIHQFGGISAMLSVIEPEQLRLIAPGESLFTRADAWAIPVIGSLVTQEIITRFLAAKSTSVAKAAAFSAAGLYIGIGMMPVLIGLSGAHLEVPGAAGDNFIPAMAIEFLPPLLAIVFIGALFSAILSTVDSNLLAVSSLISINILKKLHARSSERRQLMIARFGTAFAGVGALAVALGGSDIYELIALTSVFGQGAIVVATLIGLRTRFGGTAAALACIYTCVAFNLATLLILPLQSAMGEGLGVGPALGAVLAGDVEPIDGYFIYSVVASLAAYLIVGLLEQSFRKAP</sequence>
<feature type="transmembrane region" description="Helical" evidence="8">
    <location>
        <begin position="153"/>
        <end position="175"/>
    </location>
</feature>
<feature type="transmembrane region" description="Helical" evidence="8">
    <location>
        <begin position="307"/>
        <end position="339"/>
    </location>
</feature>
<evidence type="ECO:0000313" key="10">
    <source>
        <dbReference type="Proteomes" id="UP001596116"/>
    </source>
</evidence>
<dbReference type="PANTHER" id="PTHR48086:SF7">
    <property type="entry name" value="SODIUM-SOLUTE SYMPORTER-RELATED"/>
    <property type="match status" value="1"/>
</dbReference>
<evidence type="ECO:0000256" key="1">
    <source>
        <dbReference type="ARBA" id="ARBA00004141"/>
    </source>
</evidence>
<keyword evidence="10" id="KW-1185">Reference proteome</keyword>
<feature type="transmembrane region" description="Helical" evidence="8">
    <location>
        <begin position="411"/>
        <end position="432"/>
    </location>
</feature>
<dbReference type="InterPro" id="IPR050277">
    <property type="entry name" value="Sodium:Solute_Symporter"/>
</dbReference>
<evidence type="ECO:0000256" key="8">
    <source>
        <dbReference type="SAM" id="Phobius"/>
    </source>
</evidence>
<proteinExistence type="inferred from homology"/>
<evidence type="ECO:0008006" key="11">
    <source>
        <dbReference type="Google" id="ProtNLM"/>
    </source>
</evidence>
<name>A0ABW1KUJ6_9PROT</name>
<dbReference type="RefSeq" id="WP_379878631.1">
    <property type="nucleotide sequence ID" value="NZ_JBHPON010000001.1"/>
</dbReference>
<comment type="subcellular location">
    <subcellularLocation>
        <location evidence="1">Membrane</location>
        <topology evidence="1">Multi-pass membrane protein</topology>
    </subcellularLocation>
</comment>
<evidence type="ECO:0000256" key="5">
    <source>
        <dbReference type="ARBA" id="ARBA00022989"/>
    </source>
</evidence>
<accession>A0ABW1KUJ6</accession>
<dbReference type="PANTHER" id="PTHR48086">
    <property type="entry name" value="SODIUM/PROLINE SYMPORTER-RELATED"/>
    <property type="match status" value="1"/>
</dbReference>
<dbReference type="EMBL" id="JBHPON010000001">
    <property type="protein sequence ID" value="MFC6035788.1"/>
    <property type="molecule type" value="Genomic_DNA"/>
</dbReference>
<evidence type="ECO:0000313" key="9">
    <source>
        <dbReference type="EMBL" id="MFC6035788.1"/>
    </source>
</evidence>
<comment type="caution">
    <text evidence="9">The sequence shown here is derived from an EMBL/GenBank/DDBJ whole genome shotgun (WGS) entry which is preliminary data.</text>
</comment>
<keyword evidence="3" id="KW-0813">Transport</keyword>
<evidence type="ECO:0000256" key="7">
    <source>
        <dbReference type="RuleBase" id="RU362091"/>
    </source>
</evidence>
<feature type="transmembrane region" description="Helical" evidence="8">
    <location>
        <begin position="122"/>
        <end position="147"/>
    </location>
</feature>
<feature type="transmembrane region" description="Helical" evidence="8">
    <location>
        <begin position="359"/>
        <end position="378"/>
    </location>
</feature>
<feature type="transmembrane region" description="Helical" evidence="8">
    <location>
        <begin position="462"/>
        <end position="480"/>
    </location>
</feature>
<dbReference type="InterPro" id="IPR001734">
    <property type="entry name" value="Na/solute_symporter"/>
</dbReference>